<dbReference type="AlphaFoldDB" id="A0A084G693"/>
<comment type="caution">
    <text evidence="2">The sequence shown here is derived from an EMBL/GenBank/DDBJ whole genome shotgun (WGS) entry which is preliminary data.</text>
</comment>
<reference evidence="2 3" key="1">
    <citation type="journal article" date="2014" name="Genome Announc.">
        <title>Draft genome sequence of the pathogenic fungus Scedosporium apiospermum.</title>
        <authorList>
            <person name="Vandeputte P."/>
            <person name="Ghamrawi S."/>
            <person name="Rechenmann M."/>
            <person name="Iltis A."/>
            <person name="Giraud S."/>
            <person name="Fleury M."/>
            <person name="Thornton C."/>
            <person name="Delhaes L."/>
            <person name="Meyer W."/>
            <person name="Papon N."/>
            <person name="Bouchara J.P."/>
        </authorList>
    </citation>
    <scope>NUCLEOTIDE SEQUENCE [LARGE SCALE GENOMIC DNA]</scope>
    <source>
        <strain evidence="2 3">IHEM 14462</strain>
    </source>
</reference>
<gene>
    <name evidence="2" type="ORF">SAPIO_CDS5283</name>
</gene>
<dbReference type="RefSeq" id="XP_016642654.1">
    <property type="nucleotide sequence ID" value="XM_016787639.1"/>
</dbReference>
<name>A0A084G693_PSEDA</name>
<proteinExistence type="predicted"/>
<organism evidence="2 3">
    <name type="scientific">Pseudallescheria apiosperma</name>
    <name type="common">Scedosporium apiospermum</name>
    <dbReference type="NCBI Taxonomy" id="563466"/>
    <lineage>
        <taxon>Eukaryota</taxon>
        <taxon>Fungi</taxon>
        <taxon>Dikarya</taxon>
        <taxon>Ascomycota</taxon>
        <taxon>Pezizomycotina</taxon>
        <taxon>Sordariomycetes</taxon>
        <taxon>Hypocreomycetidae</taxon>
        <taxon>Microascales</taxon>
        <taxon>Microascaceae</taxon>
        <taxon>Scedosporium</taxon>
    </lineage>
</organism>
<feature type="region of interest" description="Disordered" evidence="1">
    <location>
        <begin position="1"/>
        <end position="25"/>
    </location>
</feature>
<dbReference type="OMA" id="RTHIVIG"/>
<dbReference type="Proteomes" id="UP000028545">
    <property type="component" value="Unassembled WGS sequence"/>
</dbReference>
<feature type="region of interest" description="Disordered" evidence="1">
    <location>
        <begin position="347"/>
        <end position="372"/>
    </location>
</feature>
<accession>A0A084G693</accession>
<dbReference type="VEuPathDB" id="FungiDB:SAPIO_CDS5283"/>
<dbReference type="OrthoDB" id="5237031at2759"/>
<dbReference type="GeneID" id="27724355"/>
<sequence length="391" mass="44838">MSHTVEDLIASHPTNPVERTGHDTTTDKKWTKEFPAITKLAVRTRHGPYAQAVQADFEPALLPLYADDEIRLTERASPPTYRTWKFSTEEDMVNWFHTEVSNVVLGAFTKAPSVLQSSHEKPLADAKADEVVDVAYSIARGRTRTHIVIGEMKRNLIRNRQWQDGNLESSAQKSLSRELRGYAYKYSCPQIFCFDGEYLVLLQFRAMSVNDIKSQDCKVDCWVIPRVNDGGVTLRYALYRFLVQGFRRFQGMIAYPVRLRDIPPYKREWYNGRPLWKIDGTIVAIPFGHRRRVDARYGAFYWSATEESDVPLLTEQGSWVYDTEGLWELDYPLPWEVHPENSHQVLASHSPDQNVTSSMSHEGRATSGSHQTVATSMNPFLIEDDDLYLAN</sequence>
<evidence type="ECO:0000313" key="3">
    <source>
        <dbReference type="Proteomes" id="UP000028545"/>
    </source>
</evidence>
<evidence type="ECO:0000256" key="1">
    <source>
        <dbReference type="SAM" id="MobiDB-lite"/>
    </source>
</evidence>
<evidence type="ECO:0000313" key="2">
    <source>
        <dbReference type="EMBL" id="KEZ42855.1"/>
    </source>
</evidence>
<dbReference type="HOGENOM" id="CLU_049634_0_0_1"/>
<protein>
    <submittedName>
        <fullName evidence="2">Uncharacterized protein</fullName>
    </submittedName>
</protein>
<dbReference type="KEGG" id="sapo:SAPIO_CDS5283"/>
<dbReference type="EMBL" id="JOWA01000098">
    <property type="protein sequence ID" value="KEZ42855.1"/>
    <property type="molecule type" value="Genomic_DNA"/>
</dbReference>
<keyword evidence="3" id="KW-1185">Reference proteome</keyword>